<dbReference type="SUPFAM" id="SSF53335">
    <property type="entry name" value="S-adenosyl-L-methionine-dependent methyltransferases"/>
    <property type="match status" value="1"/>
</dbReference>
<keyword evidence="1 7" id="KW-0489">Methyltransferase</keyword>
<dbReference type="InterPro" id="IPR029063">
    <property type="entry name" value="SAM-dependent_MTases_sf"/>
</dbReference>
<dbReference type="InterPro" id="IPR036390">
    <property type="entry name" value="WH_DNA-bd_sf"/>
</dbReference>
<dbReference type="SUPFAM" id="SSF46785">
    <property type="entry name" value="Winged helix' DNA-binding domain"/>
    <property type="match status" value="1"/>
</dbReference>
<dbReference type="InterPro" id="IPR016461">
    <property type="entry name" value="COMT-like"/>
</dbReference>
<accession>A0A919TQU7</accession>
<evidence type="ECO:0000313" key="8">
    <source>
        <dbReference type="Proteomes" id="UP000623608"/>
    </source>
</evidence>
<proteinExistence type="predicted"/>
<dbReference type="PROSITE" id="PS51683">
    <property type="entry name" value="SAM_OMT_II"/>
    <property type="match status" value="1"/>
</dbReference>
<evidence type="ECO:0000259" key="6">
    <source>
        <dbReference type="Pfam" id="PF08100"/>
    </source>
</evidence>
<protein>
    <submittedName>
        <fullName evidence="7">Methyltransferase</fullName>
    </submittedName>
</protein>
<dbReference type="CDD" id="cd02440">
    <property type="entry name" value="AdoMet_MTases"/>
    <property type="match status" value="1"/>
</dbReference>
<comment type="caution">
    <text evidence="7">The sequence shown here is derived from an EMBL/GenBank/DDBJ whole genome shotgun (WGS) entry which is preliminary data.</text>
</comment>
<dbReference type="PANTHER" id="PTHR43712">
    <property type="entry name" value="PUTATIVE (AFU_ORTHOLOGUE AFUA_4G14580)-RELATED"/>
    <property type="match status" value="1"/>
</dbReference>
<dbReference type="EMBL" id="BOMY01000002">
    <property type="protein sequence ID" value="GIF17780.1"/>
    <property type="molecule type" value="Genomic_DNA"/>
</dbReference>
<dbReference type="Pfam" id="PF08100">
    <property type="entry name" value="Dimerisation"/>
    <property type="match status" value="1"/>
</dbReference>
<dbReference type="Pfam" id="PF00891">
    <property type="entry name" value="Methyltransf_2"/>
    <property type="match status" value="1"/>
</dbReference>
<dbReference type="InterPro" id="IPR012967">
    <property type="entry name" value="COMT_dimerisation"/>
</dbReference>
<sequence>MEGNPAARLSALADAITPWAIRVAATLGIADALAGGPRPVSELAAATEVDADALARVLRYLAARGVFSEPGLNVFALTDLAAPLRSDHPAGRHAWLTMNGIGGRLDRTFSTLLDVVTTGQPGYPLLYGKPFWQDLMDDQDLSDSFDALMTTHSPWFSQVAAALDWSAARRVVDVGGGSGALLAAILNQAPHLHGTLVDLPATIATAKEFLGGDLADRSTTVAGSFFDELPAGDDVYLLSNVLHDWSDADARRILARCAEAVPAGGRLLIVERIIAGQLDNDMVTRMDLRMLVLVGGRERSADEYGDLAAEAGFRLEREIPTASGPTILECVR</sequence>
<evidence type="ECO:0000259" key="5">
    <source>
        <dbReference type="Pfam" id="PF00891"/>
    </source>
</evidence>
<evidence type="ECO:0000256" key="2">
    <source>
        <dbReference type="ARBA" id="ARBA00022679"/>
    </source>
</evidence>
<reference evidence="7" key="1">
    <citation type="submission" date="2021-01" db="EMBL/GenBank/DDBJ databases">
        <title>Whole genome shotgun sequence of Actinoplanes tereljensis NBRC 105297.</title>
        <authorList>
            <person name="Komaki H."/>
            <person name="Tamura T."/>
        </authorList>
    </citation>
    <scope>NUCLEOTIDE SEQUENCE</scope>
    <source>
        <strain evidence="7">NBRC 105297</strain>
    </source>
</reference>
<dbReference type="GO" id="GO:0008171">
    <property type="term" value="F:O-methyltransferase activity"/>
    <property type="evidence" value="ECO:0007669"/>
    <property type="project" value="InterPro"/>
</dbReference>
<gene>
    <name evidence="7" type="ORF">Ate02nite_05100</name>
</gene>
<dbReference type="PIRSF" id="PIRSF005739">
    <property type="entry name" value="O-mtase"/>
    <property type="match status" value="1"/>
</dbReference>
<evidence type="ECO:0000256" key="1">
    <source>
        <dbReference type="ARBA" id="ARBA00022603"/>
    </source>
</evidence>
<evidence type="ECO:0000256" key="4">
    <source>
        <dbReference type="PIRSR" id="PIRSR005739-1"/>
    </source>
</evidence>
<dbReference type="Proteomes" id="UP000623608">
    <property type="component" value="Unassembled WGS sequence"/>
</dbReference>
<dbReference type="InterPro" id="IPR036388">
    <property type="entry name" value="WH-like_DNA-bd_sf"/>
</dbReference>
<evidence type="ECO:0000313" key="7">
    <source>
        <dbReference type="EMBL" id="GIF17780.1"/>
    </source>
</evidence>
<keyword evidence="3" id="KW-0949">S-adenosyl-L-methionine</keyword>
<dbReference type="GO" id="GO:0046983">
    <property type="term" value="F:protein dimerization activity"/>
    <property type="evidence" value="ECO:0007669"/>
    <property type="project" value="InterPro"/>
</dbReference>
<feature type="domain" description="O-methyltransferase C-terminal" evidence="5">
    <location>
        <begin position="109"/>
        <end position="314"/>
    </location>
</feature>
<dbReference type="PANTHER" id="PTHR43712:SF2">
    <property type="entry name" value="O-METHYLTRANSFERASE CICE"/>
    <property type="match status" value="1"/>
</dbReference>
<dbReference type="AlphaFoldDB" id="A0A919TQU7"/>
<keyword evidence="8" id="KW-1185">Reference proteome</keyword>
<evidence type="ECO:0000256" key="3">
    <source>
        <dbReference type="ARBA" id="ARBA00022691"/>
    </source>
</evidence>
<feature type="active site" description="Proton acceptor" evidence="4">
    <location>
        <position position="243"/>
    </location>
</feature>
<dbReference type="Gene3D" id="1.10.10.10">
    <property type="entry name" value="Winged helix-like DNA-binding domain superfamily/Winged helix DNA-binding domain"/>
    <property type="match status" value="1"/>
</dbReference>
<dbReference type="InterPro" id="IPR001077">
    <property type="entry name" value="COMT_C"/>
</dbReference>
<name>A0A919TQU7_9ACTN</name>
<dbReference type="GO" id="GO:0032259">
    <property type="term" value="P:methylation"/>
    <property type="evidence" value="ECO:0007669"/>
    <property type="project" value="UniProtKB-KW"/>
</dbReference>
<dbReference type="Gene3D" id="1.10.287.1350">
    <property type="match status" value="1"/>
</dbReference>
<dbReference type="Gene3D" id="3.40.50.150">
    <property type="entry name" value="Vaccinia Virus protein VP39"/>
    <property type="match status" value="1"/>
</dbReference>
<keyword evidence="2" id="KW-0808">Transferase</keyword>
<organism evidence="7 8">
    <name type="scientific">Paractinoplanes tereljensis</name>
    <dbReference type="NCBI Taxonomy" id="571912"/>
    <lineage>
        <taxon>Bacteria</taxon>
        <taxon>Bacillati</taxon>
        <taxon>Actinomycetota</taxon>
        <taxon>Actinomycetes</taxon>
        <taxon>Micromonosporales</taxon>
        <taxon>Micromonosporaceae</taxon>
        <taxon>Paractinoplanes</taxon>
    </lineage>
</organism>
<feature type="domain" description="O-methyltransferase dimerisation" evidence="6">
    <location>
        <begin position="16"/>
        <end position="82"/>
    </location>
</feature>
<dbReference type="RefSeq" id="WP_203798208.1">
    <property type="nucleotide sequence ID" value="NZ_BOMY01000002.1"/>
</dbReference>